<keyword evidence="14" id="KW-1185">Reference proteome</keyword>
<dbReference type="NCBIfam" id="NF000839">
    <property type="entry name" value="PRK00071.1-1"/>
    <property type="match status" value="1"/>
</dbReference>
<evidence type="ECO:0000256" key="8">
    <source>
        <dbReference type="ARBA" id="ARBA00022840"/>
    </source>
</evidence>
<dbReference type="GO" id="GO:0004515">
    <property type="term" value="F:nicotinate-nucleotide adenylyltransferase activity"/>
    <property type="evidence" value="ECO:0007669"/>
    <property type="project" value="UniProtKB-EC"/>
</dbReference>
<evidence type="ECO:0000256" key="5">
    <source>
        <dbReference type="ARBA" id="ARBA00022679"/>
    </source>
</evidence>
<evidence type="ECO:0000256" key="4">
    <source>
        <dbReference type="ARBA" id="ARBA00022642"/>
    </source>
</evidence>
<evidence type="ECO:0000313" key="13">
    <source>
        <dbReference type="EMBL" id="MCC2615811.1"/>
    </source>
</evidence>
<dbReference type="NCBIfam" id="NF000840">
    <property type="entry name" value="PRK00071.1-3"/>
    <property type="match status" value="1"/>
</dbReference>
<organism evidence="13 14">
    <name type="scientific">Fluctibacter halophilus</name>
    <dbReference type="NCBI Taxonomy" id="226011"/>
    <lineage>
        <taxon>Bacteria</taxon>
        <taxon>Pseudomonadati</taxon>
        <taxon>Pseudomonadota</taxon>
        <taxon>Gammaproteobacteria</taxon>
        <taxon>Alteromonadales</taxon>
        <taxon>Alteromonadaceae</taxon>
        <taxon>Fluctibacter</taxon>
    </lineage>
</organism>
<feature type="domain" description="Cytidyltransferase-like" evidence="12">
    <location>
        <begin position="11"/>
        <end position="189"/>
    </location>
</feature>
<dbReference type="HAMAP" id="MF_00244">
    <property type="entry name" value="NaMN_adenylyltr"/>
    <property type="match status" value="1"/>
</dbReference>
<keyword evidence="5 11" id="KW-0808">Transferase</keyword>
<dbReference type="EMBL" id="JAJEWP010000001">
    <property type="protein sequence ID" value="MCC2615811.1"/>
    <property type="molecule type" value="Genomic_DNA"/>
</dbReference>
<comment type="catalytic activity">
    <reaction evidence="10 11">
        <text>nicotinate beta-D-ribonucleotide + ATP + H(+) = deamido-NAD(+) + diphosphate</text>
        <dbReference type="Rhea" id="RHEA:22860"/>
        <dbReference type="ChEBI" id="CHEBI:15378"/>
        <dbReference type="ChEBI" id="CHEBI:30616"/>
        <dbReference type="ChEBI" id="CHEBI:33019"/>
        <dbReference type="ChEBI" id="CHEBI:57502"/>
        <dbReference type="ChEBI" id="CHEBI:58437"/>
        <dbReference type="EC" id="2.7.7.18"/>
    </reaction>
</comment>
<dbReference type="SUPFAM" id="SSF52374">
    <property type="entry name" value="Nucleotidylyl transferase"/>
    <property type="match status" value="1"/>
</dbReference>
<evidence type="ECO:0000256" key="11">
    <source>
        <dbReference type="HAMAP-Rule" id="MF_00244"/>
    </source>
</evidence>
<proteinExistence type="inferred from homology"/>
<keyword evidence="6 11" id="KW-0548">Nucleotidyltransferase</keyword>
<keyword evidence="4 11" id="KW-0662">Pyridine nucleotide biosynthesis</keyword>
<name>A0ABS8G9C6_9ALTE</name>
<protein>
    <recommendedName>
        <fullName evidence="11">Probable nicotinate-nucleotide adenylyltransferase</fullName>
        <ecNumber evidence="11">2.7.7.18</ecNumber>
    </recommendedName>
    <alternativeName>
        <fullName evidence="11">Deamido-NAD(+) diphosphorylase</fullName>
    </alternativeName>
    <alternativeName>
        <fullName evidence="11">Deamido-NAD(+) pyrophosphorylase</fullName>
    </alternativeName>
    <alternativeName>
        <fullName evidence="11">Nicotinate mononucleotide adenylyltransferase</fullName>
        <shortName evidence="11">NaMN adenylyltransferase</shortName>
    </alternativeName>
</protein>
<dbReference type="CDD" id="cd02165">
    <property type="entry name" value="NMNAT"/>
    <property type="match status" value="1"/>
</dbReference>
<evidence type="ECO:0000256" key="6">
    <source>
        <dbReference type="ARBA" id="ARBA00022695"/>
    </source>
</evidence>
<comment type="similarity">
    <text evidence="3 11">Belongs to the NadD family.</text>
</comment>
<dbReference type="RefSeq" id="WP_229158078.1">
    <property type="nucleotide sequence ID" value="NZ_JAJEWP010000001.1"/>
</dbReference>
<dbReference type="Gene3D" id="3.40.50.620">
    <property type="entry name" value="HUPs"/>
    <property type="match status" value="1"/>
</dbReference>
<dbReference type="InterPro" id="IPR004821">
    <property type="entry name" value="Cyt_trans-like"/>
</dbReference>
<evidence type="ECO:0000256" key="10">
    <source>
        <dbReference type="ARBA" id="ARBA00048721"/>
    </source>
</evidence>
<reference evidence="13 14" key="1">
    <citation type="submission" date="2021-10" db="EMBL/GenBank/DDBJ databases">
        <title>Draft genome of Aestuariibacter halophilus JC2043.</title>
        <authorList>
            <person name="Emsley S.A."/>
            <person name="Pfannmuller K.M."/>
            <person name="Ushijima B."/>
            <person name="Saw J.H."/>
            <person name="Videau P."/>
        </authorList>
    </citation>
    <scope>NUCLEOTIDE SEQUENCE [LARGE SCALE GENOMIC DNA]</scope>
    <source>
        <strain evidence="13 14">JC2043</strain>
    </source>
</reference>
<evidence type="ECO:0000256" key="1">
    <source>
        <dbReference type="ARBA" id="ARBA00002324"/>
    </source>
</evidence>
<dbReference type="Pfam" id="PF01467">
    <property type="entry name" value="CTP_transf_like"/>
    <property type="match status" value="1"/>
</dbReference>
<evidence type="ECO:0000256" key="2">
    <source>
        <dbReference type="ARBA" id="ARBA00005019"/>
    </source>
</evidence>
<evidence type="ECO:0000259" key="12">
    <source>
        <dbReference type="Pfam" id="PF01467"/>
    </source>
</evidence>
<evidence type="ECO:0000256" key="7">
    <source>
        <dbReference type="ARBA" id="ARBA00022741"/>
    </source>
</evidence>
<sequence>MTFNPTSPLGILGGTFDPIHNGHLGPVQEAAQRIGLSGVTLLPCHIPPHRATPSVSAEQRLEMARLACLDWPFFSVDDRELRRDTPSYTVDTLHQLRAESAQRPLCFFIGMDSWLSFDQWVRWQEILTLCHLVVCQRPGYPEKPSNALQEALSQRQTEHPSALLERPCGHIFFAPSTRVDISATTLRQRLAAGEDAKTWLPARVLNYIQQHHLYGID</sequence>
<keyword evidence="8 11" id="KW-0067">ATP-binding</keyword>
<keyword evidence="7 11" id="KW-0547">Nucleotide-binding</keyword>
<dbReference type="NCBIfam" id="TIGR00482">
    <property type="entry name" value="nicotinate (nicotinamide) nucleotide adenylyltransferase"/>
    <property type="match status" value="1"/>
</dbReference>
<dbReference type="EC" id="2.7.7.18" evidence="11"/>
<evidence type="ECO:0000313" key="14">
    <source>
        <dbReference type="Proteomes" id="UP001520878"/>
    </source>
</evidence>
<accession>A0ABS8G9C6</accession>
<dbReference type="NCBIfam" id="TIGR00125">
    <property type="entry name" value="cyt_tran_rel"/>
    <property type="match status" value="1"/>
</dbReference>
<keyword evidence="9 11" id="KW-0520">NAD</keyword>
<dbReference type="InterPro" id="IPR014729">
    <property type="entry name" value="Rossmann-like_a/b/a_fold"/>
</dbReference>
<comment type="function">
    <text evidence="1 11">Catalyzes the reversible adenylation of nicotinate mononucleotide (NaMN) to nicotinic acid adenine dinucleotide (NaAD).</text>
</comment>
<comment type="pathway">
    <text evidence="2 11">Cofactor biosynthesis; NAD(+) biosynthesis; deamido-NAD(+) from nicotinate D-ribonucleotide: step 1/1.</text>
</comment>
<comment type="caution">
    <text evidence="13">The sequence shown here is derived from an EMBL/GenBank/DDBJ whole genome shotgun (WGS) entry which is preliminary data.</text>
</comment>
<dbReference type="PANTHER" id="PTHR39321:SF3">
    <property type="entry name" value="PHOSPHOPANTETHEINE ADENYLYLTRANSFERASE"/>
    <property type="match status" value="1"/>
</dbReference>
<evidence type="ECO:0000256" key="3">
    <source>
        <dbReference type="ARBA" id="ARBA00009014"/>
    </source>
</evidence>
<dbReference type="PANTHER" id="PTHR39321">
    <property type="entry name" value="NICOTINATE-NUCLEOTIDE ADENYLYLTRANSFERASE-RELATED"/>
    <property type="match status" value="1"/>
</dbReference>
<gene>
    <name evidence="11 13" type="primary">nadD</name>
    <name evidence="13" type="ORF">LJ739_06130</name>
</gene>
<evidence type="ECO:0000256" key="9">
    <source>
        <dbReference type="ARBA" id="ARBA00023027"/>
    </source>
</evidence>
<dbReference type="Proteomes" id="UP001520878">
    <property type="component" value="Unassembled WGS sequence"/>
</dbReference>
<dbReference type="InterPro" id="IPR005248">
    <property type="entry name" value="NadD/NMNAT"/>
</dbReference>